<evidence type="ECO:0000256" key="4">
    <source>
        <dbReference type="ARBA" id="ARBA00022475"/>
    </source>
</evidence>
<dbReference type="InterPro" id="IPR011577">
    <property type="entry name" value="Cyt_b561_bac/Ni-Hgenase"/>
</dbReference>
<comment type="subcellular location">
    <subcellularLocation>
        <location evidence="2">Cell membrane</location>
        <topology evidence="2">Multi-pass membrane protein</topology>
    </subcellularLocation>
</comment>
<evidence type="ECO:0000256" key="2">
    <source>
        <dbReference type="ARBA" id="ARBA00004651"/>
    </source>
</evidence>
<evidence type="ECO:0000256" key="10">
    <source>
        <dbReference type="ARBA" id="ARBA00023004"/>
    </source>
</evidence>
<keyword evidence="11 13" id="KW-0472">Membrane</keyword>
<dbReference type="GO" id="GO:0005886">
    <property type="term" value="C:plasma membrane"/>
    <property type="evidence" value="ECO:0007669"/>
    <property type="project" value="UniProtKB-SubCell"/>
</dbReference>
<dbReference type="AlphaFoldDB" id="A0A0G3EKN1"/>
<comment type="cofactor">
    <cofactor evidence="1">
        <name>heme b</name>
        <dbReference type="ChEBI" id="CHEBI:60344"/>
    </cofactor>
</comment>
<evidence type="ECO:0000256" key="12">
    <source>
        <dbReference type="ARBA" id="ARBA00037975"/>
    </source>
</evidence>
<keyword evidence="16" id="KW-1185">Reference proteome</keyword>
<dbReference type="SUPFAM" id="SSF81342">
    <property type="entry name" value="Transmembrane di-heme cytochromes"/>
    <property type="match status" value="1"/>
</dbReference>
<dbReference type="GO" id="GO:0020037">
    <property type="term" value="F:heme binding"/>
    <property type="evidence" value="ECO:0007669"/>
    <property type="project" value="TreeGrafter"/>
</dbReference>
<dbReference type="PANTHER" id="PTHR30529">
    <property type="entry name" value="CYTOCHROME B561"/>
    <property type="match status" value="1"/>
</dbReference>
<protein>
    <submittedName>
        <fullName evidence="15">Cytochrome B</fullName>
    </submittedName>
</protein>
<keyword evidence="7" id="KW-0479">Metal-binding</keyword>
<reference evidence="16" key="1">
    <citation type="submission" date="2015-06" db="EMBL/GenBank/DDBJ databases">
        <authorList>
            <person name="Lim Y.L."/>
            <person name="Ee R."/>
            <person name="Yong D."/>
            <person name="How K.Y."/>
            <person name="Yin W.F."/>
            <person name="Chan K.G."/>
        </authorList>
    </citation>
    <scope>NUCLEOTIDE SEQUENCE [LARGE SCALE GENOMIC DNA]</scope>
    <source>
        <strain evidence="16">DSM 25325</strain>
    </source>
</reference>
<feature type="domain" description="Cytochrome b561 bacterial/Ni-hydrogenase" evidence="14">
    <location>
        <begin position="8"/>
        <end position="178"/>
    </location>
</feature>
<name>A0A0G3EKN1_9BURK</name>
<keyword evidence="9 13" id="KW-1133">Transmembrane helix</keyword>
<organism evidence="15 16">
    <name type="scientific">Pandoraea thiooxydans</name>
    <dbReference type="NCBI Taxonomy" id="445709"/>
    <lineage>
        <taxon>Bacteria</taxon>
        <taxon>Pseudomonadati</taxon>
        <taxon>Pseudomonadota</taxon>
        <taxon>Betaproteobacteria</taxon>
        <taxon>Burkholderiales</taxon>
        <taxon>Burkholderiaceae</taxon>
        <taxon>Pandoraea</taxon>
    </lineage>
</organism>
<comment type="similarity">
    <text evidence="12">Belongs to the cytochrome b561 family.</text>
</comment>
<dbReference type="RefSeq" id="WP_047213102.1">
    <property type="nucleotide sequence ID" value="NZ_CP011568.3"/>
</dbReference>
<evidence type="ECO:0000313" key="16">
    <source>
        <dbReference type="Proteomes" id="UP000036700"/>
    </source>
</evidence>
<evidence type="ECO:0000256" key="7">
    <source>
        <dbReference type="ARBA" id="ARBA00022723"/>
    </source>
</evidence>
<dbReference type="EMBL" id="CP011568">
    <property type="protein sequence ID" value="AKJ67500.1"/>
    <property type="molecule type" value="Genomic_DNA"/>
</dbReference>
<keyword evidence="10" id="KW-0408">Iron</keyword>
<keyword evidence="8" id="KW-0249">Electron transport</keyword>
<dbReference type="GO" id="GO:0009055">
    <property type="term" value="F:electron transfer activity"/>
    <property type="evidence" value="ECO:0007669"/>
    <property type="project" value="InterPro"/>
</dbReference>
<proteinExistence type="inferred from homology"/>
<dbReference type="KEGG" id="ptx:ABW99_03905"/>
<evidence type="ECO:0000313" key="15">
    <source>
        <dbReference type="EMBL" id="AKJ67500.1"/>
    </source>
</evidence>
<dbReference type="Pfam" id="PF01292">
    <property type="entry name" value="Ni_hydr_CYTB"/>
    <property type="match status" value="1"/>
</dbReference>
<keyword evidence="6 13" id="KW-0812">Transmembrane</keyword>
<dbReference type="InterPro" id="IPR016174">
    <property type="entry name" value="Di-haem_cyt_TM"/>
</dbReference>
<evidence type="ECO:0000256" key="11">
    <source>
        <dbReference type="ARBA" id="ARBA00023136"/>
    </source>
</evidence>
<gene>
    <name evidence="15" type="ORF">ABW99_03905</name>
</gene>
<evidence type="ECO:0000259" key="14">
    <source>
        <dbReference type="Pfam" id="PF01292"/>
    </source>
</evidence>
<dbReference type="PATRIC" id="fig|445709.3.peg.834"/>
<dbReference type="InterPro" id="IPR052168">
    <property type="entry name" value="Cytochrome_b561_oxidase"/>
</dbReference>
<dbReference type="Gene3D" id="1.20.950.20">
    <property type="entry name" value="Transmembrane di-heme cytochromes, Chain C"/>
    <property type="match status" value="1"/>
</dbReference>
<dbReference type="OrthoDB" id="8723024at2"/>
<keyword evidence="5" id="KW-0349">Heme</keyword>
<evidence type="ECO:0000256" key="13">
    <source>
        <dbReference type="SAM" id="Phobius"/>
    </source>
</evidence>
<sequence>MAHRTLTRYGSVAQFFHWATAILVLIAFIYGPGGSEERVYSAARDGGRQLHETLGLCVLALVIVRVLWRSIDKQPDPPEVSRWMGLAAKTVQWVLYLLLFALPLSAITGTWLEGHSLTLLGDVQIAPRIGPSHDLGEAISELHGWLGDTIMWLAGLHALAAIFHHFVLKDGVLASMLPRWLPLDHPDEK</sequence>
<evidence type="ECO:0000256" key="5">
    <source>
        <dbReference type="ARBA" id="ARBA00022617"/>
    </source>
</evidence>
<keyword evidence="4" id="KW-1003">Cell membrane</keyword>
<feature type="transmembrane region" description="Helical" evidence="13">
    <location>
        <begin position="150"/>
        <end position="168"/>
    </location>
</feature>
<feature type="transmembrane region" description="Helical" evidence="13">
    <location>
        <begin position="93"/>
        <end position="112"/>
    </location>
</feature>
<keyword evidence="3" id="KW-0813">Transport</keyword>
<evidence type="ECO:0000256" key="9">
    <source>
        <dbReference type="ARBA" id="ARBA00022989"/>
    </source>
</evidence>
<evidence type="ECO:0000256" key="8">
    <source>
        <dbReference type="ARBA" id="ARBA00022982"/>
    </source>
</evidence>
<evidence type="ECO:0000256" key="3">
    <source>
        <dbReference type="ARBA" id="ARBA00022448"/>
    </source>
</evidence>
<evidence type="ECO:0000256" key="1">
    <source>
        <dbReference type="ARBA" id="ARBA00001970"/>
    </source>
</evidence>
<accession>A0A0G3EKN1</accession>
<dbReference type="GO" id="GO:0022904">
    <property type="term" value="P:respiratory electron transport chain"/>
    <property type="evidence" value="ECO:0007669"/>
    <property type="project" value="InterPro"/>
</dbReference>
<feature type="transmembrane region" description="Helical" evidence="13">
    <location>
        <begin position="12"/>
        <end position="30"/>
    </location>
</feature>
<dbReference type="Proteomes" id="UP000036700">
    <property type="component" value="Chromosome"/>
</dbReference>
<evidence type="ECO:0000256" key="6">
    <source>
        <dbReference type="ARBA" id="ARBA00022692"/>
    </source>
</evidence>
<feature type="transmembrane region" description="Helical" evidence="13">
    <location>
        <begin position="50"/>
        <end position="68"/>
    </location>
</feature>
<dbReference type="GO" id="GO:0046872">
    <property type="term" value="F:metal ion binding"/>
    <property type="evidence" value="ECO:0007669"/>
    <property type="project" value="UniProtKB-KW"/>
</dbReference>
<dbReference type="PANTHER" id="PTHR30529:SF1">
    <property type="entry name" value="CYTOCHROME B561 HOMOLOG 2"/>
    <property type="match status" value="1"/>
</dbReference>